<keyword evidence="3" id="KW-1185">Reference proteome</keyword>
<name>A0A7I9XYB5_9MYCO</name>
<proteinExistence type="predicted"/>
<accession>A0A7I9XYB5</accession>
<evidence type="ECO:0000256" key="1">
    <source>
        <dbReference type="SAM" id="MobiDB-lite"/>
    </source>
</evidence>
<comment type="caution">
    <text evidence="2">The sequence shown here is derived from an EMBL/GenBank/DDBJ whole genome shotgun (WGS) entry which is preliminary data.</text>
</comment>
<dbReference type="Proteomes" id="UP000465361">
    <property type="component" value="Unassembled WGS sequence"/>
</dbReference>
<feature type="region of interest" description="Disordered" evidence="1">
    <location>
        <begin position="34"/>
        <end position="74"/>
    </location>
</feature>
<sequence length="74" mass="7626">MAHTHWAMITLAFLLGLVLTFALTVRRVKCEVPVTPSAGDAETAAGEQPPSVTNSTAAQDDPGDGSAASESETQ</sequence>
<gene>
    <name evidence="2" type="ORF">MBOT_21570</name>
</gene>
<dbReference type="EMBL" id="BLKW01000004">
    <property type="protein sequence ID" value="GFG74792.1"/>
    <property type="molecule type" value="Genomic_DNA"/>
</dbReference>
<evidence type="ECO:0000313" key="2">
    <source>
        <dbReference type="EMBL" id="GFG74792.1"/>
    </source>
</evidence>
<reference evidence="2 3" key="1">
    <citation type="journal article" date="2019" name="Emerg. Microbes Infect.">
        <title>Comprehensive subspecies identification of 175 nontuberculous mycobacteria species based on 7547 genomic profiles.</title>
        <authorList>
            <person name="Matsumoto Y."/>
            <person name="Kinjo T."/>
            <person name="Motooka D."/>
            <person name="Nabeya D."/>
            <person name="Jung N."/>
            <person name="Uechi K."/>
            <person name="Horii T."/>
            <person name="Iida T."/>
            <person name="Fujita J."/>
            <person name="Nakamura S."/>
        </authorList>
    </citation>
    <scope>NUCLEOTIDE SEQUENCE [LARGE SCALE GENOMIC DNA]</scope>
    <source>
        <strain evidence="2 3">JCM 17322</strain>
    </source>
</reference>
<organism evidence="2 3">
    <name type="scientific">Mycobacterium botniense</name>
    <dbReference type="NCBI Taxonomy" id="84962"/>
    <lineage>
        <taxon>Bacteria</taxon>
        <taxon>Bacillati</taxon>
        <taxon>Actinomycetota</taxon>
        <taxon>Actinomycetes</taxon>
        <taxon>Mycobacteriales</taxon>
        <taxon>Mycobacteriaceae</taxon>
        <taxon>Mycobacterium</taxon>
    </lineage>
</organism>
<evidence type="ECO:0000313" key="3">
    <source>
        <dbReference type="Proteomes" id="UP000465361"/>
    </source>
</evidence>
<dbReference type="AlphaFoldDB" id="A0A7I9XYB5"/>
<protein>
    <submittedName>
        <fullName evidence="2">Uncharacterized protein</fullName>
    </submittedName>
</protein>